<feature type="transmembrane region" description="Helical" evidence="5">
    <location>
        <begin position="12"/>
        <end position="31"/>
    </location>
</feature>
<evidence type="ECO:0000256" key="1">
    <source>
        <dbReference type="ARBA" id="ARBA00004141"/>
    </source>
</evidence>
<keyword evidence="3 5" id="KW-1133">Transmembrane helix</keyword>
<evidence type="ECO:0000256" key="2">
    <source>
        <dbReference type="ARBA" id="ARBA00022692"/>
    </source>
</evidence>
<evidence type="ECO:0008006" key="8">
    <source>
        <dbReference type="Google" id="ProtNLM"/>
    </source>
</evidence>
<feature type="transmembrane region" description="Helical" evidence="5">
    <location>
        <begin position="43"/>
        <end position="61"/>
    </location>
</feature>
<feature type="transmembrane region" description="Helical" evidence="5">
    <location>
        <begin position="73"/>
        <end position="92"/>
    </location>
</feature>
<keyword evidence="4 5" id="KW-0472">Membrane</keyword>
<comment type="caution">
    <text evidence="6">The sequence shown here is derived from an EMBL/GenBank/DDBJ whole genome shotgun (WGS) entry which is preliminary data.</text>
</comment>
<name>A0A2T4KJB3_9STAP</name>
<evidence type="ECO:0000256" key="5">
    <source>
        <dbReference type="SAM" id="Phobius"/>
    </source>
</evidence>
<comment type="subcellular location">
    <subcellularLocation>
        <location evidence="1">Membrane</location>
        <topology evidence="1">Multi-pass membrane protein</topology>
    </subcellularLocation>
</comment>
<evidence type="ECO:0000313" key="7">
    <source>
        <dbReference type="Proteomes" id="UP000242547"/>
    </source>
</evidence>
<dbReference type="RefSeq" id="WP_107505770.1">
    <property type="nucleotide sequence ID" value="NZ_PYZL01000011.1"/>
</dbReference>
<accession>A0A2T4KJB3</accession>
<sequence>MNISENKILSSLCYFSVFFAPFLFPIVIWIISSEYTAHNAKKALAYHALPYICLILAIIIFGTNNTISNSLMFNLMFFIAIILILASIFYVIKNIYMGIKVLLDNER</sequence>
<dbReference type="InterPro" id="IPR019109">
    <property type="entry name" value="MamF_MmsF"/>
</dbReference>
<dbReference type="Proteomes" id="UP000242547">
    <property type="component" value="Unassembled WGS sequence"/>
</dbReference>
<reference evidence="6 7" key="1">
    <citation type="journal article" date="2016" name="Front. Microbiol.">
        <title>Comprehensive Phylogenetic Analysis of Bovine Non-aureus Staphylococci Species Based on Whole-Genome Sequencing.</title>
        <authorList>
            <person name="Naushad S."/>
            <person name="Barkema H.W."/>
            <person name="Luby C."/>
            <person name="Condas L.A."/>
            <person name="Nobrega D.B."/>
            <person name="Carson D.A."/>
            <person name="De Buck J."/>
        </authorList>
    </citation>
    <scope>NUCLEOTIDE SEQUENCE [LARGE SCALE GENOMIC DNA]</scope>
    <source>
        <strain evidence="6 7">SNUC 761</strain>
    </source>
</reference>
<dbReference type="AlphaFoldDB" id="A0A2T4KJB3"/>
<evidence type="ECO:0000256" key="3">
    <source>
        <dbReference type="ARBA" id="ARBA00022989"/>
    </source>
</evidence>
<proteinExistence type="predicted"/>
<gene>
    <name evidence="6" type="ORF">BUY44_02955</name>
</gene>
<dbReference type="EMBL" id="PYZL01000011">
    <property type="protein sequence ID" value="PTE74119.1"/>
    <property type="molecule type" value="Genomic_DNA"/>
</dbReference>
<evidence type="ECO:0000256" key="4">
    <source>
        <dbReference type="ARBA" id="ARBA00023136"/>
    </source>
</evidence>
<organism evidence="6 7">
    <name type="scientific">Staphylococcus devriesei</name>
    <dbReference type="NCBI Taxonomy" id="586733"/>
    <lineage>
        <taxon>Bacteria</taxon>
        <taxon>Bacillati</taxon>
        <taxon>Bacillota</taxon>
        <taxon>Bacilli</taxon>
        <taxon>Bacillales</taxon>
        <taxon>Staphylococcaceae</taxon>
        <taxon>Staphylococcus</taxon>
    </lineage>
</organism>
<keyword evidence="2 5" id="KW-0812">Transmembrane</keyword>
<protein>
    <recommendedName>
        <fullName evidence="8">DUF4870 domain-containing protein</fullName>
    </recommendedName>
</protein>
<dbReference type="Pfam" id="PF09685">
    <property type="entry name" value="MamF_MmsF"/>
    <property type="match status" value="1"/>
</dbReference>
<evidence type="ECO:0000313" key="6">
    <source>
        <dbReference type="EMBL" id="PTE74119.1"/>
    </source>
</evidence>